<name>A0A1L9VBI6_ASPGL</name>
<keyword evidence="2" id="KW-1185">Reference proteome</keyword>
<evidence type="ECO:0000313" key="2">
    <source>
        <dbReference type="Proteomes" id="UP000184300"/>
    </source>
</evidence>
<dbReference type="VEuPathDB" id="FungiDB:ASPGLDRAFT_50310"/>
<dbReference type="EMBL" id="KV878906">
    <property type="protein sequence ID" value="OJJ81260.1"/>
    <property type="molecule type" value="Genomic_DNA"/>
</dbReference>
<dbReference type="GeneID" id="34463541"/>
<proteinExistence type="predicted"/>
<dbReference type="Proteomes" id="UP000184300">
    <property type="component" value="Unassembled WGS sequence"/>
</dbReference>
<accession>A0A1L9VBI6</accession>
<protein>
    <submittedName>
        <fullName evidence="1">Uncharacterized protein</fullName>
    </submittedName>
</protein>
<organism evidence="1 2">
    <name type="scientific">Aspergillus glaucus CBS 516.65</name>
    <dbReference type="NCBI Taxonomy" id="1160497"/>
    <lineage>
        <taxon>Eukaryota</taxon>
        <taxon>Fungi</taxon>
        <taxon>Dikarya</taxon>
        <taxon>Ascomycota</taxon>
        <taxon>Pezizomycotina</taxon>
        <taxon>Eurotiomycetes</taxon>
        <taxon>Eurotiomycetidae</taxon>
        <taxon>Eurotiales</taxon>
        <taxon>Aspergillaceae</taxon>
        <taxon>Aspergillus</taxon>
        <taxon>Aspergillus subgen. Aspergillus</taxon>
    </lineage>
</organism>
<sequence>MLRQKWHDLIRIEDGSICESSGQYFGGPFFDQDGIRSTLYRTELRPQPGVNRSSHQL</sequence>
<dbReference type="AlphaFoldDB" id="A0A1L9VBI6"/>
<dbReference type="RefSeq" id="XP_022397958.1">
    <property type="nucleotide sequence ID" value="XM_022547280.1"/>
</dbReference>
<reference evidence="2" key="1">
    <citation type="journal article" date="2017" name="Genome Biol.">
        <title>Comparative genomics reveals high biological diversity and specific adaptations in the industrially and medically important fungal genus Aspergillus.</title>
        <authorList>
            <person name="de Vries R.P."/>
            <person name="Riley R."/>
            <person name="Wiebenga A."/>
            <person name="Aguilar-Osorio G."/>
            <person name="Amillis S."/>
            <person name="Uchima C.A."/>
            <person name="Anderluh G."/>
            <person name="Asadollahi M."/>
            <person name="Askin M."/>
            <person name="Barry K."/>
            <person name="Battaglia E."/>
            <person name="Bayram O."/>
            <person name="Benocci T."/>
            <person name="Braus-Stromeyer S.A."/>
            <person name="Caldana C."/>
            <person name="Canovas D."/>
            <person name="Cerqueira G.C."/>
            <person name="Chen F."/>
            <person name="Chen W."/>
            <person name="Choi C."/>
            <person name="Clum A."/>
            <person name="Dos Santos R.A."/>
            <person name="Damasio A.R."/>
            <person name="Diallinas G."/>
            <person name="Emri T."/>
            <person name="Fekete E."/>
            <person name="Flipphi M."/>
            <person name="Freyberg S."/>
            <person name="Gallo A."/>
            <person name="Gournas C."/>
            <person name="Habgood R."/>
            <person name="Hainaut M."/>
            <person name="Harispe M.L."/>
            <person name="Henrissat B."/>
            <person name="Hilden K.S."/>
            <person name="Hope R."/>
            <person name="Hossain A."/>
            <person name="Karabika E."/>
            <person name="Karaffa L."/>
            <person name="Karanyi Z."/>
            <person name="Krasevec N."/>
            <person name="Kuo A."/>
            <person name="Kusch H."/>
            <person name="LaButti K."/>
            <person name="Lagendijk E.L."/>
            <person name="Lapidus A."/>
            <person name="Levasseur A."/>
            <person name="Lindquist E."/>
            <person name="Lipzen A."/>
            <person name="Logrieco A.F."/>
            <person name="MacCabe A."/>
            <person name="Maekelae M.R."/>
            <person name="Malavazi I."/>
            <person name="Melin P."/>
            <person name="Meyer V."/>
            <person name="Mielnichuk N."/>
            <person name="Miskei M."/>
            <person name="Molnar A.P."/>
            <person name="Mule G."/>
            <person name="Ngan C.Y."/>
            <person name="Orejas M."/>
            <person name="Orosz E."/>
            <person name="Ouedraogo J.P."/>
            <person name="Overkamp K.M."/>
            <person name="Park H.-S."/>
            <person name="Perrone G."/>
            <person name="Piumi F."/>
            <person name="Punt P.J."/>
            <person name="Ram A.F."/>
            <person name="Ramon A."/>
            <person name="Rauscher S."/>
            <person name="Record E."/>
            <person name="Riano-Pachon D.M."/>
            <person name="Robert V."/>
            <person name="Roehrig J."/>
            <person name="Ruller R."/>
            <person name="Salamov A."/>
            <person name="Salih N.S."/>
            <person name="Samson R.A."/>
            <person name="Sandor E."/>
            <person name="Sanguinetti M."/>
            <person name="Schuetze T."/>
            <person name="Sepcic K."/>
            <person name="Shelest E."/>
            <person name="Sherlock G."/>
            <person name="Sophianopoulou V."/>
            <person name="Squina F.M."/>
            <person name="Sun H."/>
            <person name="Susca A."/>
            <person name="Todd R.B."/>
            <person name="Tsang A."/>
            <person name="Unkles S.E."/>
            <person name="van de Wiele N."/>
            <person name="van Rossen-Uffink D."/>
            <person name="Oliveira J.V."/>
            <person name="Vesth T.C."/>
            <person name="Visser J."/>
            <person name="Yu J.-H."/>
            <person name="Zhou M."/>
            <person name="Andersen M.R."/>
            <person name="Archer D.B."/>
            <person name="Baker S.E."/>
            <person name="Benoit I."/>
            <person name="Brakhage A.A."/>
            <person name="Braus G.H."/>
            <person name="Fischer R."/>
            <person name="Frisvad J.C."/>
            <person name="Goldman G.H."/>
            <person name="Houbraken J."/>
            <person name="Oakley B."/>
            <person name="Pocsi I."/>
            <person name="Scazzocchio C."/>
            <person name="Seiboth B."/>
            <person name="vanKuyk P.A."/>
            <person name="Wortman J."/>
            <person name="Dyer P.S."/>
            <person name="Grigoriev I.V."/>
        </authorList>
    </citation>
    <scope>NUCLEOTIDE SEQUENCE [LARGE SCALE GENOMIC DNA]</scope>
    <source>
        <strain evidence="2">CBS 516.65</strain>
    </source>
</reference>
<gene>
    <name evidence="1" type="ORF">ASPGLDRAFT_50310</name>
</gene>
<evidence type="ECO:0000313" key="1">
    <source>
        <dbReference type="EMBL" id="OJJ81260.1"/>
    </source>
</evidence>